<dbReference type="STRING" id="1798473.A3G50_00675"/>
<gene>
    <name evidence="1" type="ORF">A3G50_00675</name>
</gene>
<protein>
    <submittedName>
        <fullName evidence="1">Uncharacterized protein</fullName>
    </submittedName>
</protein>
<comment type="caution">
    <text evidence="1">The sequence shown here is derived from an EMBL/GenBank/DDBJ whole genome shotgun (WGS) entry which is preliminary data.</text>
</comment>
<dbReference type="AlphaFoldDB" id="A0A1F6C120"/>
<reference evidence="1 2" key="1">
    <citation type="journal article" date="2016" name="Nat. Commun.">
        <title>Thousands of microbial genomes shed light on interconnected biogeochemical processes in an aquifer system.</title>
        <authorList>
            <person name="Anantharaman K."/>
            <person name="Brown C.T."/>
            <person name="Hug L.A."/>
            <person name="Sharon I."/>
            <person name="Castelle C.J."/>
            <person name="Probst A.J."/>
            <person name="Thomas B.C."/>
            <person name="Singh A."/>
            <person name="Wilkins M.J."/>
            <person name="Karaoz U."/>
            <person name="Brodie E.L."/>
            <person name="Williams K.H."/>
            <person name="Hubbard S.S."/>
            <person name="Banfield J.F."/>
        </authorList>
    </citation>
    <scope>NUCLEOTIDE SEQUENCE [LARGE SCALE GENOMIC DNA]</scope>
</reference>
<sequence>MSLANVLMSVKGRFLRDTRVKTEIQLMLFKDEECEEFAIFEIQAVLRGRIFTLEQHQCDEKTALKEYEKILKDLKNITK</sequence>
<accession>A0A1F6C120</accession>
<dbReference type="EMBL" id="MFKM01000032">
    <property type="protein sequence ID" value="OGG42889.1"/>
    <property type="molecule type" value="Genomic_DNA"/>
</dbReference>
<evidence type="ECO:0000313" key="2">
    <source>
        <dbReference type="Proteomes" id="UP000176633"/>
    </source>
</evidence>
<name>A0A1F6C120_9BACT</name>
<evidence type="ECO:0000313" key="1">
    <source>
        <dbReference type="EMBL" id="OGG42889.1"/>
    </source>
</evidence>
<dbReference type="Proteomes" id="UP000176633">
    <property type="component" value="Unassembled WGS sequence"/>
</dbReference>
<proteinExistence type="predicted"/>
<organism evidence="1 2">
    <name type="scientific">Candidatus Jorgensenbacteria bacterium RIFCSPLOWO2_12_FULL_42_11</name>
    <dbReference type="NCBI Taxonomy" id="1798473"/>
    <lineage>
        <taxon>Bacteria</taxon>
        <taxon>Candidatus Joergenseniibacteriota</taxon>
    </lineage>
</organism>